<feature type="binding site" evidence="4">
    <location>
        <position position="39"/>
    </location>
    <ligand>
        <name>1D-myo-inositol 2-(L-cysteinylamino)-2-deoxy-alpha-D-glucopyranoside</name>
        <dbReference type="ChEBI" id="CHEBI:58887"/>
    </ligand>
</feature>
<dbReference type="GO" id="GO:0035447">
    <property type="term" value="F:mycothiol synthase activity"/>
    <property type="evidence" value="ECO:0007669"/>
    <property type="project" value="UniProtKB-UniRule"/>
</dbReference>
<name>A0A212U6E5_9MICO</name>
<evidence type="ECO:0000256" key="4">
    <source>
        <dbReference type="HAMAP-Rule" id="MF_01698"/>
    </source>
</evidence>
<proteinExistence type="inferred from homology"/>
<comment type="subunit">
    <text evidence="4">Monomer.</text>
</comment>
<keyword evidence="1 4" id="KW-0808">Transferase</keyword>
<dbReference type="EMBL" id="FYEZ01000003">
    <property type="protein sequence ID" value="SNC73661.1"/>
    <property type="molecule type" value="Genomic_DNA"/>
</dbReference>
<dbReference type="PROSITE" id="PS51186">
    <property type="entry name" value="GNAT"/>
    <property type="match status" value="1"/>
</dbReference>
<feature type="binding site" evidence="4">
    <location>
        <begin position="232"/>
        <end position="234"/>
    </location>
    <ligand>
        <name>acetyl-CoA</name>
        <dbReference type="ChEBI" id="CHEBI:57288"/>
        <label>2</label>
    </ligand>
</feature>
<dbReference type="SUPFAM" id="SSF55729">
    <property type="entry name" value="Acyl-CoA N-acyltransferases (Nat)"/>
    <property type="match status" value="1"/>
</dbReference>
<dbReference type="AlphaFoldDB" id="A0A212U6E5"/>
<evidence type="ECO:0000313" key="6">
    <source>
        <dbReference type="EMBL" id="SNC73661.1"/>
    </source>
</evidence>
<evidence type="ECO:0000256" key="3">
    <source>
        <dbReference type="ARBA" id="ARBA00023315"/>
    </source>
</evidence>
<dbReference type="PANTHER" id="PTHR43617:SF31">
    <property type="entry name" value="MYCOTHIOL ACETYLTRANSFERASE"/>
    <property type="match status" value="1"/>
</dbReference>
<keyword evidence="7" id="KW-1185">Reference proteome</keyword>
<feature type="binding site" evidence="4">
    <location>
        <begin position="271"/>
        <end position="276"/>
    </location>
    <ligand>
        <name>acetyl-CoA</name>
        <dbReference type="ChEBI" id="CHEBI:57288"/>
        <label>2</label>
    </ligand>
</feature>
<accession>A0A212U6E5</accession>
<dbReference type="CDD" id="cd04301">
    <property type="entry name" value="NAT_SF"/>
    <property type="match status" value="1"/>
</dbReference>
<feature type="binding site" evidence="4">
    <location>
        <begin position="77"/>
        <end position="79"/>
    </location>
    <ligand>
        <name>acetyl-CoA</name>
        <dbReference type="ChEBI" id="CHEBI:57288"/>
        <label>1</label>
    </ligand>
</feature>
<feature type="binding site" evidence="4">
    <location>
        <position position="266"/>
    </location>
    <ligand>
        <name>1D-myo-inositol 2-(L-cysteinylamino)-2-deoxy-alpha-D-glucopyranoside</name>
        <dbReference type="ChEBI" id="CHEBI:58887"/>
    </ligand>
</feature>
<evidence type="ECO:0000259" key="5">
    <source>
        <dbReference type="PROSITE" id="PS51186"/>
    </source>
</evidence>
<dbReference type="RefSeq" id="WP_088819048.1">
    <property type="nucleotide sequence ID" value="NZ_FYEZ01000003.1"/>
</dbReference>
<comment type="catalytic activity">
    <reaction evidence="4">
        <text>1D-myo-inositol 2-(L-cysteinylamino)-2-deoxy-alpha-D-glucopyranoside + acetyl-CoA = mycothiol + CoA + H(+)</text>
        <dbReference type="Rhea" id="RHEA:26172"/>
        <dbReference type="ChEBI" id="CHEBI:15378"/>
        <dbReference type="ChEBI" id="CHEBI:16768"/>
        <dbReference type="ChEBI" id="CHEBI:57287"/>
        <dbReference type="ChEBI" id="CHEBI:57288"/>
        <dbReference type="ChEBI" id="CHEBI:58887"/>
        <dbReference type="EC" id="2.3.1.189"/>
    </reaction>
</comment>
<comment type="similarity">
    <text evidence="4">Belongs to the acetyltransferase family. MshD subfamily.</text>
</comment>
<dbReference type="InterPro" id="IPR000182">
    <property type="entry name" value="GNAT_dom"/>
</dbReference>
<dbReference type="Pfam" id="PF00583">
    <property type="entry name" value="Acetyltransf_1"/>
    <property type="match status" value="1"/>
</dbReference>
<dbReference type="HAMAP" id="MF_01698">
    <property type="entry name" value="MshD"/>
    <property type="match status" value="1"/>
</dbReference>
<dbReference type="EC" id="2.3.1.189" evidence="4"/>
<comment type="caution">
    <text evidence="4">Lacks conserved residue(s) required for the propagation of feature annotation.</text>
</comment>
<feature type="domain" description="N-acetyltransferase" evidence="5">
    <location>
        <begin position="152"/>
        <end position="297"/>
    </location>
</feature>
<dbReference type="OrthoDB" id="3208058at2"/>
<feature type="binding site" evidence="4">
    <location>
        <begin position="239"/>
        <end position="245"/>
    </location>
    <ligand>
        <name>acetyl-CoA</name>
        <dbReference type="ChEBI" id="CHEBI:57288"/>
        <label>2</label>
    </ligand>
</feature>
<keyword evidence="3 4" id="KW-0012">Acyltransferase</keyword>
<dbReference type="GO" id="GO:0010125">
    <property type="term" value="P:mycothiol biosynthetic process"/>
    <property type="evidence" value="ECO:0007669"/>
    <property type="project" value="UniProtKB-UniRule"/>
</dbReference>
<dbReference type="InterPro" id="IPR016181">
    <property type="entry name" value="Acyl_CoA_acyltransferase"/>
</dbReference>
<feature type="binding site" evidence="4">
    <location>
        <position position="179"/>
    </location>
    <ligand>
        <name>1D-myo-inositol 2-(L-cysteinylamino)-2-deoxy-alpha-D-glucopyranoside</name>
        <dbReference type="ChEBI" id="CHEBI:58887"/>
    </ligand>
</feature>
<dbReference type="InterPro" id="IPR050276">
    <property type="entry name" value="MshD_Acetyltransferase"/>
</dbReference>
<reference evidence="6 7" key="1">
    <citation type="submission" date="2017-06" db="EMBL/GenBank/DDBJ databases">
        <authorList>
            <person name="Kim H.J."/>
            <person name="Triplett B.A."/>
        </authorList>
    </citation>
    <scope>NUCLEOTIDE SEQUENCE [LARGE SCALE GENOMIC DNA]</scope>
    <source>
        <strain evidence="6 7">DSM 22179</strain>
    </source>
</reference>
<dbReference type="PIRSF" id="PIRSF021524">
    <property type="entry name" value="MSH_acetyltransferase"/>
    <property type="match status" value="1"/>
</dbReference>
<sequence length="297" mass="32742">MVPEIVSRPPSELTDEDRRALRTLVERATRADGVEPLNEESRLAARHGTPDRTHLLAPDEDGGLRGYATLANGAAEVVIDPAHRGHGIGGELLDRLRAEDPDLLLWSHGDLDGGRRLAASRGLAPRRSLWRMERPVSGEFSELPPVRLPEGVSVRPFRPGEDDETWLELNARAFADHPEQGRMTLQDLHERQQESWFDPTGFLLLVREEDDAVVAFHWTKIDEHGTGEVYVVGVDPEQQGHGLGRAATLVGLHHLAERGVGTVELYVDGDNDPAVRTYGGLGFERAAVDRQYGPPLG</sequence>
<dbReference type="PANTHER" id="PTHR43617">
    <property type="entry name" value="L-AMINO ACID N-ACETYLTRANSFERASE"/>
    <property type="match status" value="1"/>
</dbReference>
<keyword evidence="2 4" id="KW-0677">Repeat</keyword>
<comment type="function">
    <text evidence="4">Catalyzes the transfer of acetyl from acetyl-CoA to desacetylmycothiol (Cys-GlcN-Ins) to form mycothiol.</text>
</comment>
<feature type="binding site" evidence="4">
    <location>
        <position position="228"/>
    </location>
    <ligand>
        <name>1D-myo-inositol 2-(L-cysteinylamino)-2-deoxy-alpha-D-glucopyranoside</name>
        <dbReference type="ChEBI" id="CHEBI:58887"/>
    </ligand>
</feature>
<feature type="binding site" evidence="4">
    <location>
        <position position="220"/>
    </location>
    <ligand>
        <name>1D-myo-inositol 2-(L-cysteinylamino)-2-deoxy-alpha-D-glucopyranoside</name>
        <dbReference type="ChEBI" id="CHEBI:58887"/>
    </ligand>
</feature>
<dbReference type="InterPro" id="IPR017813">
    <property type="entry name" value="Mycothiol_AcTrfase"/>
</dbReference>
<dbReference type="Proteomes" id="UP000198122">
    <property type="component" value="Unassembled WGS sequence"/>
</dbReference>
<evidence type="ECO:0000256" key="2">
    <source>
        <dbReference type="ARBA" id="ARBA00022737"/>
    </source>
</evidence>
<gene>
    <name evidence="4" type="primary">mshD</name>
    <name evidence="6" type="ORF">SAMN05445756_2079</name>
</gene>
<organism evidence="6 7">
    <name type="scientific">Kytococcus aerolatus</name>
    <dbReference type="NCBI Taxonomy" id="592308"/>
    <lineage>
        <taxon>Bacteria</taxon>
        <taxon>Bacillati</taxon>
        <taxon>Actinomycetota</taxon>
        <taxon>Actinomycetes</taxon>
        <taxon>Micrococcales</taxon>
        <taxon>Kytococcaceae</taxon>
        <taxon>Kytococcus</taxon>
    </lineage>
</organism>
<dbReference type="NCBIfam" id="TIGR03448">
    <property type="entry name" value="mycothiol_MshD"/>
    <property type="match status" value="1"/>
</dbReference>
<evidence type="ECO:0000256" key="1">
    <source>
        <dbReference type="ARBA" id="ARBA00022679"/>
    </source>
</evidence>
<protein>
    <recommendedName>
        <fullName evidence="4">Mycothiol acetyltransferase</fullName>
        <shortName evidence="4">MSH acetyltransferase</shortName>
        <ecNumber evidence="4">2.3.1.189</ecNumber>
    </recommendedName>
    <alternativeName>
        <fullName evidence="4">Mycothiol synthase</fullName>
    </alternativeName>
</protein>
<dbReference type="GO" id="GO:0008999">
    <property type="term" value="F:protein-N-terminal-alanine acetyltransferase activity"/>
    <property type="evidence" value="ECO:0007669"/>
    <property type="project" value="TreeGrafter"/>
</dbReference>
<evidence type="ECO:0000313" key="7">
    <source>
        <dbReference type="Proteomes" id="UP000198122"/>
    </source>
</evidence>
<dbReference type="Gene3D" id="3.40.630.30">
    <property type="match status" value="1"/>
</dbReference>